<evidence type="ECO:0000313" key="3">
    <source>
        <dbReference type="Proteomes" id="UP001500033"/>
    </source>
</evidence>
<evidence type="ECO:0000313" key="2">
    <source>
        <dbReference type="EMBL" id="GAA1002865.1"/>
    </source>
</evidence>
<gene>
    <name evidence="2" type="ORF">GCM10009576_095560</name>
</gene>
<protein>
    <submittedName>
        <fullName evidence="2">Uncharacterized protein</fullName>
    </submittedName>
</protein>
<dbReference type="Proteomes" id="UP001500033">
    <property type="component" value="Unassembled WGS sequence"/>
</dbReference>
<dbReference type="EMBL" id="BAAAIE010000159">
    <property type="protein sequence ID" value="GAA1002865.1"/>
    <property type="molecule type" value="Genomic_DNA"/>
</dbReference>
<keyword evidence="3" id="KW-1185">Reference proteome</keyword>
<proteinExistence type="predicted"/>
<feature type="compositionally biased region" description="Basic and acidic residues" evidence="1">
    <location>
        <begin position="67"/>
        <end position="81"/>
    </location>
</feature>
<feature type="compositionally biased region" description="Basic and acidic residues" evidence="1">
    <location>
        <begin position="90"/>
        <end position="105"/>
    </location>
</feature>
<sequence length="151" mass="16112">MSSIAMGIAPLKGKSKIAEATTATGGAQTAIALPVSRFKSHPAPRTRRNSPATGLARVARALNADAGTKRRLEPTRPRQDTSARVTPSAKVERPDATFAQRDRTARSAGHNGRLTPLRTNTRPMNHEAMIPAPTVTVRTPRRAINCGAMTL</sequence>
<accession>A0ABN1SRG1</accession>
<organism evidence="2 3">
    <name type="scientific">Streptomyces rhizosphaericus</name>
    <dbReference type="NCBI Taxonomy" id="114699"/>
    <lineage>
        <taxon>Bacteria</taxon>
        <taxon>Bacillati</taxon>
        <taxon>Actinomycetota</taxon>
        <taxon>Actinomycetes</taxon>
        <taxon>Kitasatosporales</taxon>
        <taxon>Streptomycetaceae</taxon>
        <taxon>Streptomyces</taxon>
        <taxon>Streptomyces violaceusniger group</taxon>
    </lineage>
</organism>
<comment type="caution">
    <text evidence="2">The sequence shown here is derived from an EMBL/GenBank/DDBJ whole genome shotgun (WGS) entry which is preliminary data.</text>
</comment>
<reference evidence="2 3" key="1">
    <citation type="journal article" date="2019" name="Int. J. Syst. Evol. Microbiol.">
        <title>The Global Catalogue of Microorganisms (GCM) 10K type strain sequencing project: providing services to taxonomists for standard genome sequencing and annotation.</title>
        <authorList>
            <consortium name="The Broad Institute Genomics Platform"/>
            <consortium name="The Broad Institute Genome Sequencing Center for Infectious Disease"/>
            <person name="Wu L."/>
            <person name="Ma J."/>
        </authorList>
    </citation>
    <scope>NUCLEOTIDE SEQUENCE [LARGE SCALE GENOMIC DNA]</scope>
    <source>
        <strain evidence="2 3">JCM 11445</strain>
    </source>
</reference>
<name>A0ABN1SRG1_9ACTN</name>
<feature type="region of interest" description="Disordered" evidence="1">
    <location>
        <begin position="61"/>
        <end position="120"/>
    </location>
</feature>
<evidence type="ECO:0000256" key="1">
    <source>
        <dbReference type="SAM" id="MobiDB-lite"/>
    </source>
</evidence>